<reference evidence="28" key="2">
    <citation type="submission" date="2025-08" db="UniProtKB">
        <authorList>
            <consortium name="Ensembl"/>
        </authorList>
    </citation>
    <scope>IDENTIFICATION</scope>
</reference>
<evidence type="ECO:0000256" key="3">
    <source>
        <dbReference type="ARBA" id="ARBA00004496"/>
    </source>
</evidence>
<keyword evidence="15" id="KW-0663">Pyridoxal phosphate</keyword>
<protein>
    <recommendedName>
        <fullName evidence="21">Cystathionine beta-synthase</fullName>
        <ecNumber evidence="7">4.2.1.22</ecNumber>
    </recommendedName>
    <alternativeName>
        <fullName evidence="22">Beta-thionase</fullName>
    </alternativeName>
    <alternativeName>
        <fullName evidence="23">Serine sulfhydrase</fullName>
    </alternativeName>
</protein>
<evidence type="ECO:0000313" key="28">
    <source>
        <dbReference type="Ensembl" id="ENSCHIP00010038332.1"/>
    </source>
</evidence>
<keyword evidence="19" id="KW-0456">Lyase</keyword>
<dbReference type="PROSITE" id="PS51371">
    <property type="entry name" value="CBS"/>
    <property type="match status" value="1"/>
</dbReference>
<keyword evidence="9" id="KW-1017">Isopeptide bond</keyword>
<dbReference type="AlphaFoldDB" id="A0A8C2S480"/>
<evidence type="ECO:0000256" key="9">
    <source>
        <dbReference type="ARBA" id="ARBA00022499"/>
    </source>
</evidence>
<keyword evidence="16" id="KW-0408">Iron</keyword>
<keyword evidence="10" id="KW-0597">Phosphoprotein</keyword>
<evidence type="ECO:0000256" key="24">
    <source>
        <dbReference type="ARBA" id="ARBA00045425"/>
    </source>
</evidence>
<dbReference type="Ensembl" id="ENSCHIT00010053707.1">
    <property type="protein sequence ID" value="ENSCHIP00010038332.1"/>
    <property type="gene ID" value="ENSCHIG00010028237.1"/>
</dbReference>
<evidence type="ECO:0000256" key="26">
    <source>
        <dbReference type="PROSITE-ProRule" id="PRU00703"/>
    </source>
</evidence>
<dbReference type="GO" id="GO:0050667">
    <property type="term" value="P:homocysteine metabolic process"/>
    <property type="evidence" value="ECO:0007669"/>
    <property type="project" value="UniProtKB-ARBA"/>
</dbReference>
<evidence type="ECO:0000256" key="18">
    <source>
        <dbReference type="ARBA" id="ARBA00023192"/>
    </source>
</evidence>
<dbReference type="Pfam" id="PF00291">
    <property type="entry name" value="PALP"/>
    <property type="match status" value="1"/>
</dbReference>
<evidence type="ECO:0000256" key="1">
    <source>
        <dbReference type="ARBA" id="ARBA00001933"/>
    </source>
</evidence>
<keyword evidence="12" id="KW-0349">Heme</keyword>
<feature type="domain" description="CBS" evidence="27">
    <location>
        <begin position="450"/>
        <end position="508"/>
    </location>
</feature>
<comment type="similarity">
    <text evidence="5">Belongs to the cysteine synthase/cystathionine beta-synthase family.</text>
</comment>
<keyword evidence="8" id="KW-0963">Cytoplasm</keyword>
<dbReference type="GO" id="GO:0005634">
    <property type="term" value="C:nucleus"/>
    <property type="evidence" value="ECO:0007669"/>
    <property type="project" value="UniProtKB-SubCell"/>
</dbReference>
<dbReference type="FunFam" id="3.40.50.1100:FF:000003">
    <property type="entry name" value="Cystathionine beta-synthase"/>
    <property type="match status" value="1"/>
</dbReference>
<dbReference type="SMART" id="SM00116">
    <property type="entry name" value="CBS"/>
    <property type="match status" value="1"/>
</dbReference>
<dbReference type="SUPFAM" id="SSF53686">
    <property type="entry name" value="Tryptophan synthase beta subunit-like PLP-dependent enzymes"/>
    <property type="match status" value="1"/>
</dbReference>
<organism evidence="28">
    <name type="scientific">Capra hircus</name>
    <name type="common">Goat</name>
    <dbReference type="NCBI Taxonomy" id="9925"/>
    <lineage>
        <taxon>Eukaryota</taxon>
        <taxon>Metazoa</taxon>
        <taxon>Chordata</taxon>
        <taxon>Craniata</taxon>
        <taxon>Vertebrata</taxon>
        <taxon>Euteleostomi</taxon>
        <taxon>Mammalia</taxon>
        <taxon>Eutheria</taxon>
        <taxon>Laurasiatheria</taxon>
        <taxon>Artiodactyla</taxon>
        <taxon>Ruminantia</taxon>
        <taxon>Pecora</taxon>
        <taxon>Bovidae</taxon>
        <taxon>Caprinae</taxon>
        <taxon>Capra</taxon>
    </lineage>
</organism>
<dbReference type="GO" id="GO:0046872">
    <property type="term" value="F:metal ion binding"/>
    <property type="evidence" value="ECO:0007669"/>
    <property type="project" value="UniProtKB-KW"/>
</dbReference>
<keyword evidence="13" id="KW-0479">Metal-binding</keyword>
<comment type="pathway">
    <text evidence="4">Amino-acid biosynthesis; L-cysteine biosynthesis; L-cysteine from L-homocysteine and L-serine: step 1/2.</text>
</comment>
<comment type="subcellular location">
    <subcellularLocation>
        <location evidence="3">Cytoplasm</location>
    </subcellularLocation>
    <subcellularLocation>
        <location evidence="2">Nucleus</location>
    </subcellularLocation>
</comment>
<dbReference type="Gene3D" id="3.40.50.1100">
    <property type="match status" value="3"/>
</dbReference>
<sequence length="615" mass="67294">MPSETPPADTLCRSAGCPHLSGTHLGRESLEKEPLEDKEAKELLWIRPDAPSRCSWQLGRPVSDSPHCHAALVKSPKILPDILKKIGDTPMVRINKIGRNFGLKCELLAKCEFFNAGGSVKDRISLRMVEDAEREGTLKPGDTIIEPTSGNTGIGLALAAAVKGYRCIIVMPEKMSTEKVDVLRALGAEIVRTPTNARFDSPESHVGVAWRLRNEIPNSHILDQYRNASNPLAHYDITAEEILQQCDGRLDMLVASAGTGGTITGVARKLKEKCPGCKIVGVDPEGSILAEPEELNQTEQTAYEVEGIGYDFIPTVLDRTMAIDEVPSQGSSRVTRGTVISELLPQTQRPQVVDKWFKSNDEEAFAFARMLIAQEGLLCGGSSGSAMSVAVKAAQELQEGQRCVVILPDSVRNYMSKFLSDKWMLQKGFMKEEISVKKPWWWHLQVQELSLSAPLTVLPTVTCEHTIEILREKGFDQAPVVDESGVILGMVTLGNMLSSLLAGKVQPSDQVCKVIYKQFKQIHLTDPLGKLSHILEMDHFALVVHEQIQSQDLALSGEVGGPADRCHGESSKRQMVFGVVTAIDLLNFVAARERNQRTKPESALKLGGAGAEAQL</sequence>
<keyword evidence="17 26" id="KW-0129">CBS domain</keyword>
<dbReference type="GO" id="GO:0006535">
    <property type="term" value="P:cysteine biosynthetic process from serine"/>
    <property type="evidence" value="ECO:0007669"/>
    <property type="project" value="InterPro"/>
</dbReference>
<dbReference type="InterPro" id="IPR001926">
    <property type="entry name" value="TrpB-like_PALP"/>
</dbReference>
<comment type="subunit">
    <text evidence="6">Homotetramer.</text>
</comment>
<proteinExistence type="inferred from homology"/>
<dbReference type="Gene3D" id="3.10.580.10">
    <property type="entry name" value="CBS-domain"/>
    <property type="match status" value="1"/>
</dbReference>
<evidence type="ECO:0000256" key="22">
    <source>
        <dbReference type="ARBA" id="ARBA00030337"/>
    </source>
</evidence>
<evidence type="ECO:0000256" key="25">
    <source>
        <dbReference type="ARBA" id="ARBA00047490"/>
    </source>
</evidence>
<dbReference type="FunFam" id="3.40.50.1100:FF:000118">
    <property type="entry name" value="Related to CYS4-cystathionine beta-synthase"/>
    <property type="match status" value="1"/>
</dbReference>
<evidence type="ECO:0000256" key="6">
    <source>
        <dbReference type="ARBA" id="ARBA00011881"/>
    </source>
</evidence>
<keyword evidence="18" id="KW-0198">Cysteine biosynthesis</keyword>
<accession>A0A8C2S480</accession>
<evidence type="ECO:0000256" key="11">
    <source>
        <dbReference type="ARBA" id="ARBA00022605"/>
    </source>
</evidence>
<evidence type="ECO:0000256" key="8">
    <source>
        <dbReference type="ARBA" id="ARBA00022490"/>
    </source>
</evidence>
<evidence type="ECO:0000256" key="20">
    <source>
        <dbReference type="ARBA" id="ARBA00023242"/>
    </source>
</evidence>
<dbReference type="InterPro" id="IPR046342">
    <property type="entry name" value="CBS_dom_sf"/>
</dbReference>
<evidence type="ECO:0000256" key="17">
    <source>
        <dbReference type="ARBA" id="ARBA00023122"/>
    </source>
</evidence>
<dbReference type="PROSITE" id="PS00901">
    <property type="entry name" value="CYS_SYNTHASE"/>
    <property type="match status" value="1"/>
</dbReference>
<dbReference type="FunFam" id="3.10.580.10:FF:000014">
    <property type="entry name" value="Cystathionine beta-synthase"/>
    <property type="match status" value="1"/>
</dbReference>
<evidence type="ECO:0000256" key="14">
    <source>
        <dbReference type="ARBA" id="ARBA00022843"/>
    </source>
</evidence>
<keyword evidence="14" id="KW-0832">Ubl conjugation</keyword>
<keyword evidence="11" id="KW-0028">Amino-acid biosynthesis</keyword>
<evidence type="ECO:0000256" key="5">
    <source>
        <dbReference type="ARBA" id="ARBA00007103"/>
    </source>
</evidence>
<evidence type="ECO:0000256" key="2">
    <source>
        <dbReference type="ARBA" id="ARBA00004123"/>
    </source>
</evidence>
<evidence type="ECO:0000256" key="15">
    <source>
        <dbReference type="ARBA" id="ARBA00022898"/>
    </source>
</evidence>
<dbReference type="InterPro" id="IPR001216">
    <property type="entry name" value="P-phosphate_BS"/>
</dbReference>
<dbReference type="GO" id="GO:0005737">
    <property type="term" value="C:cytoplasm"/>
    <property type="evidence" value="ECO:0007669"/>
    <property type="project" value="UniProtKB-SubCell"/>
</dbReference>
<evidence type="ECO:0000256" key="4">
    <source>
        <dbReference type="ARBA" id="ARBA00005003"/>
    </source>
</evidence>
<dbReference type="InterPro" id="IPR046353">
    <property type="entry name" value="CBS_C"/>
</dbReference>
<evidence type="ECO:0000256" key="12">
    <source>
        <dbReference type="ARBA" id="ARBA00022617"/>
    </source>
</evidence>
<dbReference type="GO" id="GO:0004122">
    <property type="term" value="F:cystathionine beta-synthase activity"/>
    <property type="evidence" value="ECO:0007669"/>
    <property type="project" value="UniProtKB-EC"/>
</dbReference>
<comment type="cofactor">
    <cofactor evidence="1">
        <name>pyridoxal 5'-phosphate</name>
        <dbReference type="ChEBI" id="CHEBI:597326"/>
    </cofactor>
</comment>
<evidence type="ECO:0000256" key="16">
    <source>
        <dbReference type="ARBA" id="ARBA00023004"/>
    </source>
</evidence>
<evidence type="ECO:0000256" key="7">
    <source>
        <dbReference type="ARBA" id="ARBA00012041"/>
    </source>
</evidence>
<evidence type="ECO:0000256" key="13">
    <source>
        <dbReference type="ARBA" id="ARBA00022723"/>
    </source>
</evidence>
<evidence type="ECO:0000256" key="19">
    <source>
        <dbReference type="ARBA" id="ARBA00023239"/>
    </source>
</evidence>
<dbReference type="InterPro" id="IPR000644">
    <property type="entry name" value="CBS_dom"/>
</dbReference>
<comment type="function">
    <text evidence="24">Hydro-lyase catalyzing the first step of the transsulfuration pathway, where the hydroxyl group of L-serine is displaced by L-homocysteine in a beta-replacement reaction to form L-cystathionine, the precursor of L-cysteine. This catabolic route allows the elimination of L-methionine and the toxic metabolite L-homocysteine. Also involved in the production of hydrogen sulfide, a gasotransmitter with signaling and cytoprotective effects on neurons.</text>
</comment>
<dbReference type="InterPro" id="IPR036052">
    <property type="entry name" value="TrpB-like_PALP_sf"/>
</dbReference>
<evidence type="ECO:0000256" key="10">
    <source>
        <dbReference type="ARBA" id="ARBA00022553"/>
    </source>
</evidence>
<dbReference type="InterPro" id="IPR050214">
    <property type="entry name" value="Cys_Synth/Cystath_Beta-Synth"/>
</dbReference>
<reference evidence="28" key="1">
    <citation type="submission" date="2019-03" db="EMBL/GenBank/DDBJ databases">
        <title>Genome sequencing and reference-guided assembly of Black Bengal Goat (Capra hircus).</title>
        <authorList>
            <person name="Siddiki A.Z."/>
            <person name="Baten A."/>
            <person name="Billah M."/>
            <person name="Alam M.A.U."/>
            <person name="Shawrob K.S.M."/>
            <person name="Saha S."/>
            <person name="Chowdhury M."/>
            <person name="Rahman A.H."/>
            <person name="Stear M."/>
            <person name="Miah G."/>
            <person name="Das G.B."/>
            <person name="Hossain M.M."/>
            <person name="Kumkum M."/>
            <person name="Islam M.S."/>
            <person name="Mollah A.M."/>
            <person name="Ahsan A."/>
            <person name="Tusar F."/>
            <person name="Khan M.K.I."/>
        </authorList>
    </citation>
    <scope>NUCLEOTIDE SEQUENCE [LARGE SCALE GENOMIC DNA]</scope>
</reference>
<evidence type="ECO:0000259" key="27">
    <source>
        <dbReference type="PROSITE" id="PS51371"/>
    </source>
</evidence>
<keyword evidence="20" id="KW-0539">Nucleus</keyword>
<dbReference type="SUPFAM" id="SSF54631">
    <property type="entry name" value="CBS-domain pair"/>
    <property type="match status" value="1"/>
</dbReference>
<dbReference type="CDD" id="cd01561">
    <property type="entry name" value="CBS_like"/>
    <property type="match status" value="1"/>
</dbReference>
<dbReference type="PANTHER" id="PTHR10314">
    <property type="entry name" value="CYSTATHIONINE BETA-SYNTHASE"/>
    <property type="match status" value="1"/>
</dbReference>
<dbReference type="CDD" id="cd04608">
    <property type="entry name" value="CBS_pair_CBS"/>
    <property type="match status" value="1"/>
</dbReference>
<comment type="catalytic activity">
    <reaction evidence="25">
        <text>L-homocysteine + L-serine = L,L-cystathionine + H2O</text>
        <dbReference type="Rhea" id="RHEA:10112"/>
        <dbReference type="ChEBI" id="CHEBI:15377"/>
        <dbReference type="ChEBI" id="CHEBI:33384"/>
        <dbReference type="ChEBI" id="CHEBI:58161"/>
        <dbReference type="ChEBI" id="CHEBI:58199"/>
        <dbReference type="EC" id="4.2.1.22"/>
    </reaction>
</comment>
<evidence type="ECO:0000256" key="23">
    <source>
        <dbReference type="ARBA" id="ARBA00031579"/>
    </source>
</evidence>
<name>A0A8C2S480_CAPHI</name>
<dbReference type="Pfam" id="PF00571">
    <property type="entry name" value="CBS"/>
    <property type="match status" value="1"/>
</dbReference>
<dbReference type="EC" id="4.2.1.22" evidence="7"/>
<evidence type="ECO:0000256" key="21">
    <source>
        <dbReference type="ARBA" id="ARBA00026192"/>
    </source>
</evidence>